<dbReference type="PANTHER" id="PTHR46458">
    <property type="entry name" value="BLR2807 PROTEIN"/>
    <property type="match status" value="1"/>
</dbReference>
<feature type="domain" description="Globin" evidence="5">
    <location>
        <begin position="13"/>
        <end position="161"/>
    </location>
</feature>
<evidence type="ECO:0000259" key="5">
    <source>
        <dbReference type="PROSITE" id="PS01033"/>
    </source>
</evidence>
<comment type="similarity">
    <text evidence="4">Belongs to the globin family.</text>
</comment>
<keyword evidence="6" id="KW-1185">Reference proteome</keyword>
<protein>
    <submittedName>
        <fullName evidence="7">Neuroglobin-like</fullName>
    </submittedName>
</protein>
<dbReference type="Gene3D" id="1.10.490.10">
    <property type="entry name" value="Globins"/>
    <property type="match status" value="1"/>
</dbReference>
<organism evidence="6 7">
    <name type="scientific">Saccoglossus kowalevskii</name>
    <name type="common">Acorn worm</name>
    <dbReference type="NCBI Taxonomy" id="10224"/>
    <lineage>
        <taxon>Eukaryota</taxon>
        <taxon>Metazoa</taxon>
        <taxon>Hemichordata</taxon>
        <taxon>Enteropneusta</taxon>
        <taxon>Harrimaniidae</taxon>
        <taxon>Saccoglossus</taxon>
    </lineage>
</organism>
<dbReference type="PROSITE" id="PS01033">
    <property type="entry name" value="GLOBIN"/>
    <property type="match status" value="1"/>
</dbReference>
<reference evidence="7" key="1">
    <citation type="submission" date="2025-08" db="UniProtKB">
        <authorList>
            <consortium name="RefSeq"/>
        </authorList>
    </citation>
    <scope>IDENTIFICATION</scope>
    <source>
        <tissue evidence="7">Testes</tissue>
    </source>
</reference>
<gene>
    <name evidence="7" type="primary">LOC102800524</name>
</gene>
<keyword evidence="1 4" id="KW-0349">Heme</keyword>
<dbReference type="SUPFAM" id="SSF46458">
    <property type="entry name" value="Globin-like"/>
    <property type="match status" value="1"/>
</dbReference>
<keyword evidence="2" id="KW-0479">Metal-binding</keyword>
<dbReference type="GeneID" id="102800524"/>
<dbReference type="PANTHER" id="PTHR46458:SF2">
    <property type="entry name" value="X GLOBIN"/>
    <property type="match status" value="1"/>
</dbReference>
<dbReference type="InterPro" id="IPR000971">
    <property type="entry name" value="Globin"/>
</dbReference>
<dbReference type="Proteomes" id="UP000694865">
    <property type="component" value="Unplaced"/>
</dbReference>
<evidence type="ECO:0000256" key="3">
    <source>
        <dbReference type="ARBA" id="ARBA00023004"/>
    </source>
</evidence>
<keyword evidence="4" id="KW-0813">Transport</keyword>
<evidence type="ECO:0000256" key="1">
    <source>
        <dbReference type="ARBA" id="ARBA00022617"/>
    </source>
</evidence>
<name>A0ABM0MQ47_SACKO</name>
<evidence type="ECO:0000313" key="6">
    <source>
        <dbReference type="Proteomes" id="UP000694865"/>
    </source>
</evidence>
<proteinExistence type="inferred from homology"/>
<evidence type="ECO:0000313" key="7">
    <source>
        <dbReference type="RefSeq" id="XP_006822138.1"/>
    </source>
</evidence>
<sequence>MGCLISSNGEHPMITKEQTKILTSTWHSIHGDLEKIGLLMFMGMFDNYPETRQFFGLSGGSIVLEDPAVIQKIREHGLRFMTTARKLVMNLDDKDKFDRILLDLGRRHHGYKADVDLIEVFGQQFIASIQPTLKDNWNPAVGEAWEQLFKCVSSRMKDGFLQAQSSPSNTELLK</sequence>
<dbReference type="InterPro" id="IPR012292">
    <property type="entry name" value="Globin/Proto"/>
</dbReference>
<accession>A0ABM0MQ47</accession>
<keyword evidence="3" id="KW-0408">Iron</keyword>
<dbReference type="InterPro" id="IPR050532">
    <property type="entry name" value="Globin-like_OT"/>
</dbReference>
<dbReference type="RefSeq" id="XP_006822138.1">
    <property type="nucleotide sequence ID" value="XM_006822075.1"/>
</dbReference>
<evidence type="ECO:0000256" key="4">
    <source>
        <dbReference type="RuleBase" id="RU000356"/>
    </source>
</evidence>
<evidence type="ECO:0000256" key="2">
    <source>
        <dbReference type="ARBA" id="ARBA00022723"/>
    </source>
</evidence>
<keyword evidence="4" id="KW-0561">Oxygen transport</keyword>
<dbReference type="Pfam" id="PF00042">
    <property type="entry name" value="Globin"/>
    <property type="match status" value="1"/>
</dbReference>
<dbReference type="InterPro" id="IPR009050">
    <property type="entry name" value="Globin-like_sf"/>
</dbReference>